<dbReference type="GO" id="GO:0000978">
    <property type="term" value="F:RNA polymerase II cis-regulatory region sequence-specific DNA binding"/>
    <property type="evidence" value="ECO:0007669"/>
    <property type="project" value="TreeGrafter"/>
</dbReference>
<evidence type="ECO:0000256" key="3">
    <source>
        <dbReference type="ARBA" id="ARBA00022771"/>
    </source>
</evidence>
<dbReference type="VEuPathDB" id="MicrosporidiaDB:HERIO_446"/>
<keyword evidence="9" id="KW-1185">Reference proteome</keyword>
<gene>
    <name evidence="8" type="primary">Z856</name>
    <name evidence="8" type="ORF">HERIO_446</name>
</gene>
<proteinExistence type="predicted"/>
<reference evidence="8 9" key="1">
    <citation type="journal article" date="2017" name="Environ. Microbiol.">
        <title>Decay of the glycolytic pathway and adaptation to intranuclear parasitism within Enterocytozoonidae microsporidia.</title>
        <authorList>
            <person name="Wiredu Boakye D."/>
            <person name="Jaroenlak P."/>
            <person name="Prachumwat A."/>
            <person name="Williams T.A."/>
            <person name="Bateman K.S."/>
            <person name="Itsathitphaisarn O."/>
            <person name="Sritunyalucksana K."/>
            <person name="Paszkiewicz K.H."/>
            <person name="Moore K.A."/>
            <person name="Stentiford G.D."/>
            <person name="Williams B.A."/>
        </authorList>
    </citation>
    <scope>NUCLEOTIDE SEQUENCE [LARGE SCALE GENOMIC DNA]</scope>
    <source>
        <strain evidence="8 9">GB1</strain>
    </source>
</reference>
<dbReference type="OrthoDB" id="654211at2759"/>
<dbReference type="VEuPathDB" id="MicrosporidiaDB:A0H76_1787"/>
<dbReference type="FunFam" id="3.30.160.60:FF:000125">
    <property type="entry name" value="Putative zinc finger protein 143"/>
    <property type="match status" value="1"/>
</dbReference>
<sequence>MFYLIYMENQLDNLDNVLLTIMDQFAIDGKYKLKNNQGYVKVYTINSLKYIPLNQFIKIAEEIMKIRIPLHLNDYVYSKFYIEDINNFIPEVSKAICTNFLDSKIFNQIKKYCLENGATQITDQTTQVKKSIFEMNEFDLYKSIIEDDDFLSKEFSKSRQNNNQRLIEGIKSNNTENSNSKNYQNHYEDSNDTTMREDNYNYNTINSVDVFSMNPTEVFKINQSDIFSMNPYDHLQSNTSFNNMNVRGNGKPRGKQMNISKEELAERQFPCNYPGCQRAFKRFEHLKRHIKMHTGEKPFKCTFPNCSRGFSRSDNLNAHYKTHIGVKGGIKKIKNRISNKKRFSHKN</sequence>
<dbReference type="InterPro" id="IPR013087">
    <property type="entry name" value="Znf_C2H2_type"/>
</dbReference>
<keyword evidence="1" id="KW-0479">Metal-binding</keyword>
<evidence type="ECO:0000256" key="1">
    <source>
        <dbReference type="ARBA" id="ARBA00022723"/>
    </source>
</evidence>
<keyword evidence="3 5" id="KW-0863">Zinc-finger</keyword>
<dbReference type="Pfam" id="PF00096">
    <property type="entry name" value="zf-C2H2"/>
    <property type="match status" value="2"/>
</dbReference>
<dbReference type="Proteomes" id="UP000192356">
    <property type="component" value="Unassembled WGS sequence"/>
</dbReference>
<evidence type="ECO:0000256" key="5">
    <source>
        <dbReference type="PROSITE-ProRule" id="PRU00042"/>
    </source>
</evidence>
<dbReference type="Gene3D" id="3.30.160.60">
    <property type="entry name" value="Classic Zinc Finger"/>
    <property type="match status" value="2"/>
</dbReference>
<dbReference type="FunFam" id="3.30.160.60:FF:000072">
    <property type="entry name" value="zinc finger protein 143 isoform X1"/>
    <property type="match status" value="1"/>
</dbReference>
<dbReference type="EMBL" id="LVKB01000014">
    <property type="protein sequence ID" value="ORD97663.1"/>
    <property type="molecule type" value="Genomic_DNA"/>
</dbReference>
<evidence type="ECO:0000259" key="7">
    <source>
        <dbReference type="PROSITE" id="PS50157"/>
    </source>
</evidence>
<feature type="compositionally biased region" description="Low complexity" evidence="6">
    <location>
        <begin position="172"/>
        <end position="185"/>
    </location>
</feature>
<evidence type="ECO:0000256" key="2">
    <source>
        <dbReference type="ARBA" id="ARBA00022737"/>
    </source>
</evidence>
<dbReference type="PROSITE" id="PS50157">
    <property type="entry name" value="ZINC_FINGER_C2H2_2"/>
    <property type="match status" value="2"/>
</dbReference>
<dbReference type="GO" id="GO:0000981">
    <property type="term" value="F:DNA-binding transcription factor activity, RNA polymerase II-specific"/>
    <property type="evidence" value="ECO:0007669"/>
    <property type="project" value="UniProtKB-ARBA"/>
</dbReference>
<dbReference type="PANTHER" id="PTHR23235">
    <property type="entry name" value="KRUEPPEL-LIKE TRANSCRIPTION FACTOR"/>
    <property type="match status" value="1"/>
</dbReference>
<name>A0A1X0QDB1_9MICR</name>
<dbReference type="PANTHER" id="PTHR23235:SF120">
    <property type="entry name" value="KRUPPEL-LIKE FACTOR 15"/>
    <property type="match status" value="1"/>
</dbReference>
<dbReference type="InterPro" id="IPR036236">
    <property type="entry name" value="Znf_C2H2_sf"/>
</dbReference>
<feature type="domain" description="C2H2-type" evidence="7">
    <location>
        <begin position="269"/>
        <end position="298"/>
    </location>
</feature>
<dbReference type="GO" id="GO:0008270">
    <property type="term" value="F:zinc ion binding"/>
    <property type="evidence" value="ECO:0007669"/>
    <property type="project" value="UniProtKB-KW"/>
</dbReference>
<evidence type="ECO:0000313" key="9">
    <source>
        <dbReference type="Proteomes" id="UP000192356"/>
    </source>
</evidence>
<evidence type="ECO:0000313" key="8">
    <source>
        <dbReference type="EMBL" id="ORD97663.1"/>
    </source>
</evidence>
<organism evidence="8 9">
    <name type="scientific">Hepatospora eriocheir</name>
    <dbReference type="NCBI Taxonomy" id="1081669"/>
    <lineage>
        <taxon>Eukaryota</taxon>
        <taxon>Fungi</taxon>
        <taxon>Fungi incertae sedis</taxon>
        <taxon>Microsporidia</taxon>
        <taxon>Hepatosporidae</taxon>
        <taxon>Hepatospora</taxon>
    </lineage>
</organism>
<feature type="domain" description="C2H2-type" evidence="7">
    <location>
        <begin position="299"/>
        <end position="328"/>
    </location>
</feature>
<dbReference type="SUPFAM" id="SSF57667">
    <property type="entry name" value="beta-beta-alpha zinc fingers"/>
    <property type="match status" value="2"/>
</dbReference>
<dbReference type="AlphaFoldDB" id="A0A1X0QDB1"/>
<dbReference type="SMART" id="SM00355">
    <property type="entry name" value="ZnF_C2H2"/>
    <property type="match status" value="2"/>
</dbReference>
<keyword evidence="4" id="KW-0862">Zinc</keyword>
<dbReference type="PROSITE" id="PS00028">
    <property type="entry name" value="ZINC_FINGER_C2H2_1"/>
    <property type="match status" value="2"/>
</dbReference>
<keyword evidence="2" id="KW-0677">Repeat</keyword>
<feature type="region of interest" description="Disordered" evidence="6">
    <location>
        <begin position="162"/>
        <end position="193"/>
    </location>
</feature>
<evidence type="ECO:0000256" key="6">
    <source>
        <dbReference type="SAM" id="MobiDB-lite"/>
    </source>
</evidence>
<protein>
    <submittedName>
        <fullName evidence="8">Z856</fullName>
    </submittedName>
</protein>
<comment type="caution">
    <text evidence="8">The sequence shown here is derived from an EMBL/GenBank/DDBJ whole genome shotgun (WGS) entry which is preliminary data.</text>
</comment>
<evidence type="ECO:0000256" key="4">
    <source>
        <dbReference type="ARBA" id="ARBA00022833"/>
    </source>
</evidence>
<accession>A0A1X0QDB1</accession>